<evidence type="ECO:0000256" key="1">
    <source>
        <dbReference type="SAM" id="SignalP"/>
    </source>
</evidence>
<dbReference type="Pfam" id="PF11604">
    <property type="entry name" value="CusF_Ec"/>
    <property type="match status" value="1"/>
</dbReference>
<dbReference type="AlphaFoldDB" id="A0A1M7JTS6"/>
<gene>
    <name evidence="2" type="ORF">SAMN05444398_12220</name>
</gene>
<feature type="chain" id="PRO_5012184236" evidence="1">
    <location>
        <begin position="21"/>
        <end position="110"/>
    </location>
</feature>
<proteinExistence type="predicted"/>
<name>A0A1M7JTS6_9RHOB</name>
<dbReference type="STRING" id="337701.SAMN05444398_12220"/>
<protein>
    <submittedName>
        <fullName evidence="2">Cu(I)/Ag(I) efflux system protein CusF</fullName>
    </submittedName>
</protein>
<dbReference type="Proteomes" id="UP000183974">
    <property type="component" value="Unassembled WGS sequence"/>
</dbReference>
<accession>A0A1M7JTS6</accession>
<dbReference type="Gene3D" id="2.40.50.320">
    <property type="entry name" value="Copper binding periplasmic protein CusF"/>
    <property type="match status" value="1"/>
</dbReference>
<feature type="signal peptide" evidence="1">
    <location>
        <begin position="1"/>
        <end position="20"/>
    </location>
</feature>
<keyword evidence="1" id="KW-0732">Signal</keyword>
<reference evidence="2 3" key="1">
    <citation type="submission" date="2016-11" db="EMBL/GenBank/DDBJ databases">
        <authorList>
            <person name="Jaros S."/>
            <person name="Januszkiewicz K."/>
            <person name="Wedrychowicz H."/>
        </authorList>
    </citation>
    <scope>NUCLEOTIDE SEQUENCE [LARGE SCALE GENOMIC DNA]</scope>
    <source>
        <strain evidence="2 3">DSM 29589</strain>
    </source>
</reference>
<organism evidence="2 3">
    <name type="scientific">Roseovarius pacificus</name>
    <dbReference type="NCBI Taxonomy" id="337701"/>
    <lineage>
        <taxon>Bacteria</taxon>
        <taxon>Pseudomonadati</taxon>
        <taxon>Pseudomonadota</taxon>
        <taxon>Alphaproteobacteria</taxon>
        <taxon>Rhodobacterales</taxon>
        <taxon>Roseobacteraceae</taxon>
        <taxon>Roseovarius</taxon>
    </lineage>
</organism>
<evidence type="ECO:0000313" key="3">
    <source>
        <dbReference type="Proteomes" id="UP000183974"/>
    </source>
</evidence>
<evidence type="ECO:0000313" key="2">
    <source>
        <dbReference type="EMBL" id="SHM56321.1"/>
    </source>
</evidence>
<dbReference type="EMBL" id="FRBR01000022">
    <property type="protein sequence ID" value="SHM56321.1"/>
    <property type="molecule type" value="Genomic_DNA"/>
</dbReference>
<dbReference type="RefSeq" id="WP_073037680.1">
    <property type="nucleotide sequence ID" value="NZ_BMLR01000021.1"/>
</dbReference>
<dbReference type="InterPro" id="IPR021647">
    <property type="entry name" value="CusF_Ec"/>
</dbReference>
<dbReference type="InterPro" id="IPR042230">
    <property type="entry name" value="CusF_sf"/>
</dbReference>
<keyword evidence="3" id="KW-1185">Reference proteome</keyword>
<sequence length="110" mass="11428">MRTFLLSLAFAATAPALALASDDSHSGHDMSSHDGMAGVHAEATVNSIGDGTANISHGPIAEIGWPAMTMDLPVLDGAEIDGVEAGDEVMMMLEKGDDGMYVIRALMPKE</sequence>